<organism evidence="2 3">
    <name type="scientific">Microlunatus aurantiacus</name>
    <dbReference type="NCBI Taxonomy" id="446786"/>
    <lineage>
        <taxon>Bacteria</taxon>
        <taxon>Bacillati</taxon>
        <taxon>Actinomycetota</taxon>
        <taxon>Actinomycetes</taxon>
        <taxon>Propionibacteriales</taxon>
        <taxon>Propionibacteriaceae</taxon>
        <taxon>Microlunatus</taxon>
    </lineage>
</organism>
<gene>
    <name evidence="2" type="ORF">GCM10022204_17500</name>
</gene>
<evidence type="ECO:0000313" key="3">
    <source>
        <dbReference type="Proteomes" id="UP001500051"/>
    </source>
</evidence>
<comment type="caution">
    <text evidence="2">The sequence shown here is derived from an EMBL/GenBank/DDBJ whole genome shotgun (WGS) entry which is preliminary data.</text>
</comment>
<dbReference type="Proteomes" id="UP001500051">
    <property type="component" value="Unassembled WGS sequence"/>
</dbReference>
<protein>
    <submittedName>
        <fullName evidence="2">Uncharacterized protein</fullName>
    </submittedName>
</protein>
<dbReference type="RefSeq" id="WP_344811942.1">
    <property type="nucleotide sequence ID" value="NZ_BAAAYX010000004.1"/>
</dbReference>
<dbReference type="EMBL" id="BAAAYX010000004">
    <property type="protein sequence ID" value="GAA3701194.1"/>
    <property type="molecule type" value="Genomic_DNA"/>
</dbReference>
<evidence type="ECO:0000256" key="1">
    <source>
        <dbReference type="SAM" id="MobiDB-lite"/>
    </source>
</evidence>
<name>A0ABP7D645_9ACTN</name>
<feature type="region of interest" description="Disordered" evidence="1">
    <location>
        <begin position="76"/>
        <end position="100"/>
    </location>
</feature>
<reference evidence="3" key="1">
    <citation type="journal article" date="2019" name="Int. J. Syst. Evol. Microbiol.">
        <title>The Global Catalogue of Microorganisms (GCM) 10K type strain sequencing project: providing services to taxonomists for standard genome sequencing and annotation.</title>
        <authorList>
            <consortium name="The Broad Institute Genomics Platform"/>
            <consortium name="The Broad Institute Genome Sequencing Center for Infectious Disease"/>
            <person name="Wu L."/>
            <person name="Ma J."/>
        </authorList>
    </citation>
    <scope>NUCLEOTIDE SEQUENCE [LARGE SCALE GENOMIC DNA]</scope>
    <source>
        <strain evidence="3">JCM 16548</strain>
    </source>
</reference>
<sequence>MHVDPELMSLLALGEEVGTAADRAHVQTCPTCAGEIAELHQLVTLARTFGATEELSTPGPHVWARIQEELALAGVTDKPDTGSPGLTVDAPAPSVASPDLSRPSLMDAVAAALSGPARGSAALVAHATLASAPGTGSVLSGEAVIATDELGRRILQVALDAELPTSGLRHAWLVHRDDPARKQPLGILDGAYGVWTVDRSIDLAQYAIVDISQQEVSETEHSGRSIVRGELALAV</sequence>
<evidence type="ECO:0000313" key="2">
    <source>
        <dbReference type="EMBL" id="GAA3701194.1"/>
    </source>
</evidence>
<proteinExistence type="predicted"/>
<keyword evidence="3" id="KW-1185">Reference proteome</keyword>
<accession>A0ABP7D645</accession>